<dbReference type="EMBL" id="CU207366">
    <property type="protein sequence ID" value="CAL65583.1"/>
    <property type="molecule type" value="Genomic_DNA"/>
</dbReference>
<evidence type="ECO:0000313" key="2">
    <source>
        <dbReference type="Proteomes" id="UP000000755"/>
    </source>
</evidence>
<sequence>MMMMITTFRSKFKQLISAKKEVISTNIKSSKVYKGTLLLSFFMLLSSQIFAAKILIPMDEDTQGNHLKAYGIVYYSLENQLSVNWLLNYRGGSFLITDSDKLRKECQIRGVDFEVISDNMAANILEEISSPSKNMESVALEKAPKIAVYSPTGNKPWDDAVTMVLKYAEIPYQTIYDKEVLNDALVLYDWLHLHHEDFTGQYGKFYRTFRTTPWYIEEKREAEQLAQQLGYSKVSEEKLAVALKIRNYVVGGGFMFAMCSATDSFDIALAAEGVDIAEAMFDGDPSEPGYQAKIDFNKTFAFTNFELERSPMVYEFSSIDMTAKRQIQKESDYFTLMDYSAKWDVVPTMLTQNHTRLVKGFMGQTTSYDPSTVKAGVLTMGESKLNGEARYIHGIKGKGFFTFYGGHDPEDYQHRVGDPKTELELHPNSPGYRLILNNILFPAAKKKEQKT</sequence>
<evidence type="ECO:0000313" key="1">
    <source>
        <dbReference type="EMBL" id="CAL65583.1"/>
    </source>
</evidence>
<dbReference type="eggNOG" id="ENOG502Z7SQ">
    <property type="taxonomic scope" value="Bacteria"/>
</dbReference>
<accession>A0LYY8</accession>
<name>A0LYY8_CHRFK</name>
<gene>
    <name evidence="1" type="ordered locus">GFO_0600</name>
</gene>
<dbReference type="STRING" id="411154.GFO_0600"/>
<dbReference type="HOGENOM" id="CLU_657003_0_0_10"/>
<reference evidence="1 2" key="1">
    <citation type="journal article" date="2006" name="Environ. Microbiol.">
        <title>Whole genome analysis of the marine Bacteroidetes'Gramella forsetii' reveals adaptations to degradation of polymeric organic matter.</title>
        <authorList>
            <person name="Bauer M."/>
            <person name="Kube M."/>
            <person name="Teeling H."/>
            <person name="Richter M."/>
            <person name="Lombardot T."/>
            <person name="Allers E."/>
            <person name="Wuerdemann C.A."/>
            <person name="Quast C."/>
            <person name="Kuhl H."/>
            <person name="Knaust F."/>
            <person name="Woebken D."/>
            <person name="Bischof K."/>
            <person name="Mussmann M."/>
            <person name="Choudhuri J.V."/>
            <person name="Meyer F."/>
            <person name="Reinhardt R."/>
            <person name="Amann R.I."/>
            <person name="Gloeckner F.O."/>
        </authorList>
    </citation>
    <scope>NUCLEOTIDE SEQUENCE [LARGE SCALE GENOMIC DNA]</scope>
    <source>
        <strain evidence="1 2">KT0803</strain>
    </source>
</reference>
<organism evidence="1 2">
    <name type="scientific">Christiangramia forsetii (strain DSM 17595 / CGMCC 1.15422 / KT0803)</name>
    <name type="common">Gramella forsetii</name>
    <dbReference type="NCBI Taxonomy" id="411154"/>
    <lineage>
        <taxon>Bacteria</taxon>
        <taxon>Pseudomonadati</taxon>
        <taxon>Bacteroidota</taxon>
        <taxon>Flavobacteriia</taxon>
        <taxon>Flavobacteriales</taxon>
        <taxon>Flavobacteriaceae</taxon>
        <taxon>Christiangramia</taxon>
    </lineage>
</organism>
<dbReference type="AlphaFoldDB" id="A0LYY8"/>
<evidence type="ECO:0008006" key="3">
    <source>
        <dbReference type="Google" id="ProtNLM"/>
    </source>
</evidence>
<protein>
    <recommendedName>
        <fullName evidence="3">Asparagine synthetase B</fullName>
    </recommendedName>
</protein>
<dbReference type="Proteomes" id="UP000000755">
    <property type="component" value="Chromosome"/>
</dbReference>
<dbReference type="KEGG" id="gfo:GFO_0600"/>
<proteinExistence type="predicted"/>